<dbReference type="CDD" id="cd12087">
    <property type="entry name" value="TM_EGFR-like"/>
    <property type="match status" value="1"/>
</dbReference>
<dbReference type="PANTHER" id="PTHR16861:SF4">
    <property type="entry name" value="SH3 DOMAIN PROTEIN (AFU_ORTHOLOGUE AFUA_1G13610)"/>
    <property type="match status" value="1"/>
</dbReference>
<name>A0A564Z991_HYMDI</name>
<dbReference type="Proteomes" id="UP000321570">
    <property type="component" value="Unassembled WGS sequence"/>
</dbReference>
<feature type="region of interest" description="Disordered" evidence="1">
    <location>
        <begin position="245"/>
        <end position="278"/>
    </location>
</feature>
<evidence type="ECO:0000256" key="2">
    <source>
        <dbReference type="SAM" id="Phobius"/>
    </source>
</evidence>
<proteinExistence type="predicted"/>
<feature type="region of interest" description="Disordered" evidence="1">
    <location>
        <begin position="113"/>
        <end position="133"/>
    </location>
</feature>
<organism evidence="3 4">
    <name type="scientific">Hymenolepis diminuta</name>
    <name type="common">Rat tapeworm</name>
    <dbReference type="NCBI Taxonomy" id="6216"/>
    <lineage>
        <taxon>Eukaryota</taxon>
        <taxon>Metazoa</taxon>
        <taxon>Spiralia</taxon>
        <taxon>Lophotrochozoa</taxon>
        <taxon>Platyhelminthes</taxon>
        <taxon>Cestoda</taxon>
        <taxon>Eucestoda</taxon>
        <taxon>Cyclophyllidea</taxon>
        <taxon>Hymenolepididae</taxon>
        <taxon>Hymenolepis</taxon>
    </lineage>
</organism>
<keyword evidence="4" id="KW-1185">Reference proteome</keyword>
<keyword evidence="2" id="KW-0472">Membrane</keyword>
<dbReference type="EMBL" id="CABIJS010000697">
    <property type="protein sequence ID" value="VUZ56020.1"/>
    <property type="molecule type" value="Genomic_DNA"/>
</dbReference>
<reference evidence="3 4" key="1">
    <citation type="submission" date="2019-07" db="EMBL/GenBank/DDBJ databases">
        <authorList>
            <person name="Jastrzebski P J."/>
            <person name="Paukszto L."/>
            <person name="Jastrzebski P J."/>
        </authorList>
    </citation>
    <scope>NUCLEOTIDE SEQUENCE [LARGE SCALE GENOMIC DNA]</scope>
    <source>
        <strain evidence="3 4">WMS-il1</strain>
    </source>
</reference>
<dbReference type="PANTHER" id="PTHR16861">
    <property type="entry name" value="GLYCOPROTEIN 38"/>
    <property type="match status" value="1"/>
</dbReference>
<protein>
    <submittedName>
        <fullName evidence="3">Uncharacterized protein</fullName>
    </submittedName>
</protein>
<gene>
    <name evidence="3" type="ORF">WMSIL1_LOCUS13563</name>
</gene>
<accession>A0A564Z991</accession>
<feature type="transmembrane region" description="Helical" evidence="2">
    <location>
        <begin position="163"/>
        <end position="186"/>
    </location>
</feature>
<evidence type="ECO:0000313" key="4">
    <source>
        <dbReference type="Proteomes" id="UP000321570"/>
    </source>
</evidence>
<evidence type="ECO:0000256" key="1">
    <source>
        <dbReference type="SAM" id="MobiDB-lite"/>
    </source>
</evidence>
<evidence type="ECO:0000313" key="3">
    <source>
        <dbReference type="EMBL" id="VUZ56020.1"/>
    </source>
</evidence>
<dbReference type="AlphaFoldDB" id="A0A564Z991"/>
<sequence length="305" mass="34064">IKNRNNLIKIIKTYIFLKVTVRKYGGKISGINNQDDFNRDISLKTNIINSEIKRENYSTKYRQKYHTNTNATEENLQRKTPKNQIKGEYGGNTEISKLERELRVEQSMSDDEWTNGWMRNSGVSGSSEPGGDVNSNTLPTLSTSTPIWPSTTVESHSNLSGGAIAGIVIGVVAGLAIIGCIIWLIVHLAGRERKPKYFILDRSDIKDSVSIDRLKPAYLELPDVNPNSAIPKLFSFVSSDNVHSPSTRAESSSKDTIQPSTPSVQSSLQDLKSTTPPSYTSRIELSLTHYGRRVNFPFRLPDYVQ</sequence>
<keyword evidence="2" id="KW-1133">Transmembrane helix</keyword>
<feature type="non-terminal residue" evidence="3">
    <location>
        <position position="1"/>
    </location>
</feature>
<feature type="compositionally biased region" description="Polar residues" evidence="1">
    <location>
        <begin position="117"/>
        <end position="127"/>
    </location>
</feature>
<keyword evidence="2" id="KW-0812">Transmembrane</keyword>
<feature type="region of interest" description="Disordered" evidence="1">
    <location>
        <begin position="66"/>
        <end position="91"/>
    </location>
</feature>